<gene>
    <name evidence="2" type="ORF">OOT00_04650</name>
</gene>
<evidence type="ECO:0000313" key="2">
    <source>
        <dbReference type="EMBL" id="MCW7753273.1"/>
    </source>
</evidence>
<organism evidence="2 3">
    <name type="scientific">Desulfobotulus pelophilus</name>
    <dbReference type="NCBI Taxonomy" id="2823377"/>
    <lineage>
        <taxon>Bacteria</taxon>
        <taxon>Pseudomonadati</taxon>
        <taxon>Thermodesulfobacteriota</taxon>
        <taxon>Desulfobacteria</taxon>
        <taxon>Desulfobacterales</taxon>
        <taxon>Desulfobacteraceae</taxon>
        <taxon>Desulfobotulus</taxon>
    </lineage>
</organism>
<evidence type="ECO:0000256" key="1">
    <source>
        <dbReference type="SAM" id="SignalP"/>
    </source>
</evidence>
<feature type="signal peptide" evidence="1">
    <location>
        <begin position="1"/>
        <end position="31"/>
    </location>
</feature>
<dbReference type="EMBL" id="JAPFPW010000003">
    <property type="protein sequence ID" value="MCW7753273.1"/>
    <property type="molecule type" value="Genomic_DNA"/>
</dbReference>
<keyword evidence="3" id="KW-1185">Reference proteome</keyword>
<name>A0ABT3N744_9BACT</name>
<feature type="chain" id="PRO_5046468237" evidence="1">
    <location>
        <begin position="32"/>
        <end position="291"/>
    </location>
</feature>
<dbReference type="InterPro" id="IPR025737">
    <property type="entry name" value="FApF"/>
</dbReference>
<comment type="caution">
    <text evidence="2">The sequence shown here is derived from an EMBL/GenBank/DDBJ whole genome shotgun (WGS) entry which is preliminary data.</text>
</comment>
<protein>
    <submittedName>
        <fullName evidence="2">Transporter</fullName>
    </submittedName>
</protein>
<proteinExistence type="predicted"/>
<sequence length="291" mass="32735">MHRLTMRPFSNGSLFLLLLLAAILTMPSASVAGDAKGYVAPPDGTAGILIYARHRTGNEAYRNGQRTTQDADFDMNLQIFRPVYYKEIKGVMTSVQALVPFGNITLNGTSASGLMDPTVLFGIWPVNDPDNKLWVAFSQWFQAPLGDYDAARTLNLGKNRWAFKTEASLTKGFGNFYFDIVPSIEFYTDNDNFGALGQTEKTDPLFRLETHYSYDFTPSFMLSLGHYYEKGGETEVGGINQKNEKDNHALQLTLGFRPAPKQQILVQYWRDVDVESGILGHQFGLRYFFVF</sequence>
<evidence type="ECO:0000313" key="3">
    <source>
        <dbReference type="Proteomes" id="UP001209681"/>
    </source>
</evidence>
<dbReference type="Proteomes" id="UP001209681">
    <property type="component" value="Unassembled WGS sequence"/>
</dbReference>
<dbReference type="RefSeq" id="WP_265424129.1">
    <property type="nucleotide sequence ID" value="NZ_JAPFPW010000003.1"/>
</dbReference>
<accession>A0ABT3N744</accession>
<keyword evidence="1" id="KW-0732">Signal</keyword>
<reference evidence="2 3" key="1">
    <citation type="submission" date="2022-11" db="EMBL/GenBank/DDBJ databases">
        <title>Desulfobotulus tamanensis H1 sp. nov. - anaerobic, alkaliphilic, sulphate reducing bacterium isolated from terrestrial mud volcano.</title>
        <authorList>
            <person name="Frolova A."/>
            <person name="Merkel A.Y."/>
            <person name="Slobodkin A.I."/>
        </authorList>
    </citation>
    <scope>NUCLEOTIDE SEQUENCE [LARGE SCALE GENOMIC DNA]</scope>
    <source>
        <strain evidence="2 3">H1</strain>
    </source>
</reference>
<dbReference type="Pfam" id="PF13557">
    <property type="entry name" value="Phenol_MetA_deg"/>
    <property type="match status" value="1"/>
</dbReference>